<dbReference type="PANTHER" id="PTHR30007:SF0">
    <property type="entry name" value="TRANSPOSASE"/>
    <property type="match status" value="1"/>
</dbReference>
<evidence type="ECO:0000313" key="4">
    <source>
        <dbReference type="Proteomes" id="UP000020077"/>
    </source>
</evidence>
<feature type="domain" description="Insertion element IS402-like" evidence="2">
    <location>
        <begin position="123"/>
        <end position="196"/>
    </location>
</feature>
<dbReference type="Proteomes" id="UP000020077">
    <property type="component" value="Unassembled WGS sequence"/>
</dbReference>
<evidence type="ECO:0000313" key="3">
    <source>
        <dbReference type="EMBL" id="KFB71552.1"/>
    </source>
</evidence>
<dbReference type="Pfam" id="PF13340">
    <property type="entry name" value="DUF4096"/>
    <property type="match status" value="1"/>
</dbReference>
<dbReference type="AlphaFoldDB" id="A0A080LSY8"/>
<dbReference type="InterPro" id="IPR025161">
    <property type="entry name" value="IS402-like_dom"/>
</dbReference>
<accession>A0A080LSY8</accession>
<gene>
    <name evidence="3" type="ORF">AW09_003304</name>
</gene>
<evidence type="ECO:0000259" key="2">
    <source>
        <dbReference type="Pfam" id="PF13340"/>
    </source>
</evidence>
<comment type="caution">
    <text evidence="3">The sequence shown here is derived from an EMBL/GenBank/DDBJ whole genome shotgun (WGS) entry which is preliminary data.</text>
</comment>
<organism evidence="3 4">
    <name type="scientific">Candidatus Accumulibacter phosphatis</name>
    <dbReference type="NCBI Taxonomy" id="327160"/>
    <lineage>
        <taxon>Bacteria</taxon>
        <taxon>Pseudomonadati</taxon>
        <taxon>Pseudomonadota</taxon>
        <taxon>Betaproteobacteria</taxon>
        <taxon>Candidatus Accumulibacter</taxon>
    </lineage>
</organism>
<feature type="region of interest" description="Disordered" evidence="1">
    <location>
        <begin position="1"/>
        <end position="31"/>
    </location>
</feature>
<proteinExistence type="predicted"/>
<dbReference type="PANTHER" id="PTHR30007">
    <property type="entry name" value="PHP DOMAIN PROTEIN"/>
    <property type="match status" value="1"/>
</dbReference>
<evidence type="ECO:0000256" key="1">
    <source>
        <dbReference type="SAM" id="MobiDB-lite"/>
    </source>
</evidence>
<reference evidence="3 4" key="1">
    <citation type="submission" date="2014-02" db="EMBL/GenBank/DDBJ databases">
        <title>Expanding our view of genomic diversity in Candidatus Accumulibacter clades.</title>
        <authorList>
            <person name="Skennerton C.T."/>
            <person name="Barr J.J."/>
            <person name="Slater F.R."/>
            <person name="Bond P.L."/>
            <person name="Tyson G.W."/>
        </authorList>
    </citation>
    <scope>NUCLEOTIDE SEQUENCE [LARGE SCALE GENOMIC DNA]</scope>
    <source>
        <strain evidence="4">BA-91</strain>
    </source>
</reference>
<sequence length="220" mass="24666">MPFSQQGLKVARPPLELRSVGNPHPPGRKPALNADHLEVLRAITQEQPRSSLDEVTRELQRRSGTVVCSATVRAALRQAGITRLRPVRQVGERAAVQGSKPLRVGDTDAHRREEGPSGLNTDLTEAEWALVADLFERPGGRGRPPQHTRKSLVDACCYVVRTGCPWRLLPKRFPPWRGVYKAFGRWALAGTFETMHDRLRQQWRDRIGRHSEPTAALIDA</sequence>
<dbReference type="EMBL" id="JDVG02000527">
    <property type="protein sequence ID" value="KFB71552.1"/>
    <property type="molecule type" value="Genomic_DNA"/>
</dbReference>
<protein>
    <submittedName>
        <fullName evidence="3">Transposase</fullName>
    </submittedName>
</protein>
<name>A0A080LSY8_9PROT</name>